<keyword evidence="1" id="KW-1133">Transmembrane helix</keyword>
<dbReference type="RefSeq" id="WP_090194279.1">
    <property type="nucleotide sequence ID" value="NZ_LT629785.1"/>
</dbReference>
<dbReference type="AlphaFoldDB" id="A0A1H2FS90"/>
<protein>
    <submittedName>
        <fullName evidence="3">Oxygen tolerance</fullName>
    </submittedName>
</protein>
<name>A0A1H2FS90_9PSED</name>
<dbReference type="Proteomes" id="UP000243232">
    <property type="component" value="Chromosome I"/>
</dbReference>
<reference evidence="4" key="1">
    <citation type="submission" date="2016-10" db="EMBL/GenBank/DDBJ databases">
        <authorList>
            <person name="Varghese N."/>
            <person name="Submissions S."/>
        </authorList>
    </citation>
    <scope>NUCLEOTIDE SEQUENCE [LARGE SCALE GENOMIC DNA]</scope>
    <source>
        <strain evidence="4">DSM 17875</strain>
    </source>
</reference>
<organism evidence="3 4">
    <name type="scientific">Pseudomonas pohangensis</name>
    <dbReference type="NCBI Taxonomy" id="364197"/>
    <lineage>
        <taxon>Bacteria</taxon>
        <taxon>Pseudomonadati</taxon>
        <taxon>Pseudomonadota</taxon>
        <taxon>Gammaproteobacteria</taxon>
        <taxon>Pseudomonadales</taxon>
        <taxon>Pseudomonadaceae</taxon>
        <taxon>Pseudomonas</taxon>
    </lineage>
</organism>
<feature type="transmembrane region" description="Helical" evidence="1">
    <location>
        <begin position="296"/>
        <end position="313"/>
    </location>
</feature>
<keyword evidence="4" id="KW-1185">Reference proteome</keyword>
<dbReference type="PANTHER" id="PTHR40940">
    <property type="entry name" value="PROTEIN BATD-RELATED"/>
    <property type="match status" value="1"/>
</dbReference>
<dbReference type="PANTHER" id="PTHR40940:SF1">
    <property type="entry name" value="PROTEIN BATD"/>
    <property type="match status" value="1"/>
</dbReference>
<feature type="signal peptide" evidence="2">
    <location>
        <begin position="1"/>
        <end position="19"/>
    </location>
</feature>
<dbReference type="EMBL" id="LT629785">
    <property type="protein sequence ID" value="SDU10217.1"/>
    <property type="molecule type" value="Genomic_DNA"/>
</dbReference>
<evidence type="ECO:0000256" key="1">
    <source>
        <dbReference type="SAM" id="Phobius"/>
    </source>
</evidence>
<dbReference type="InterPro" id="IPR025738">
    <property type="entry name" value="BatD"/>
</dbReference>
<accession>A0A1H2FS90</accession>
<keyword evidence="1" id="KW-0812">Transmembrane</keyword>
<keyword evidence="1" id="KW-0472">Membrane</keyword>
<dbReference type="OrthoDB" id="5293418at2"/>
<evidence type="ECO:0000313" key="4">
    <source>
        <dbReference type="Proteomes" id="UP000243232"/>
    </source>
</evidence>
<proteinExistence type="predicted"/>
<gene>
    <name evidence="3" type="ORF">SAMN05216296_1776</name>
</gene>
<sequence length="458" mass="50066">MRGWLLIATLLACMGQALADPQVRVETRLQPAAPYQVGSTLRLEVDLLTTSWFTQAPQPAVLDLPGTLITPPNGQADKLTENIDGTPYFGLRLTYLISPTAAGEYNIPALPFSLRLGQANAAIDVSTQALRFSVTAPAAGTTATSQLVASGVRIEQRLDKSATALKVGDRITRRIQIQADDAQAMLIPPVEFSEIPGLKRYLQPAEVSVLSNGRGSTDGGQRVDSVSYTVEEAGDYTLPAIELPWWDSHSQQARSSSVPAVEFSASAGSSYQLPFSLEADLEKLGRGRLIRVSRPFMLLTGALILLGFCAYLTRQHTRAALQQLQNWRNRRHAQWLASEAFAWRELQRALGKQALPLSELYRWLSRSQGHTDLQALAAQLPANAASSLQQYLGSHYASQQPPQGDTSALRPGLQQLRKQIRAQARSQARQFRLQPLRPWAAADSDDCAISDGHPAKSR</sequence>
<dbReference type="STRING" id="364197.SAMN05216296_1776"/>
<evidence type="ECO:0000313" key="3">
    <source>
        <dbReference type="EMBL" id="SDU10217.1"/>
    </source>
</evidence>
<evidence type="ECO:0000256" key="2">
    <source>
        <dbReference type="SAM" id="SignalP"/>
    </source>
</evidence>
<feature type="chain" id="PRO_5009274200" evidence="2">
    <location>
        <begin position="20"/>
        <end position="458"/>
    </location>
</feature>
<keyword evidence="2" id="KW-0732">Signal</keyword>